<evidence type="ECO:0000256" key="6">
    <source>
        <dbReference type="ARBA" id="ARBA00023157"/>
    </source>
</evidence>
<dbReference type="PROSITE" id="PS00472">
    <property type="entry name" value="SMALL_CYTOKINES_CC"/>
    <property type="match status" value="1"/>
</dbReference>
<reference evidence="11" key="1">
    <citation type="journal article" date="2021" name="Cell">
        <title>Tracing the genetic footprints of vertebrate landing in non-teleost ray-finned fishes.</title>
        <authorList>
            <person name="Bi X."/>
            <person name="Wang K."/>
            <person name="Yang L."/>
            <person name="Pan H."/>
            <person name="Jiang H."/>
            <person name="Wei Q."/>
            <person name="Fang M."/>
            <person name="Yu H."/>
            <person name="Zhu C."/>
            <person name="Cai Y."/>
            <person name="He Y."/>
            <person name="Gan X."/>
            <person name="Zeng H."/>
            <person name="Yu D."/>
            <person name="Zhu Y."/>
            <person name="Jiang H."/>
            <person name="Qiu Q."/>
            <person name="Yang H."/>
            <person name="Zhang Y.E."/>
            <person name="Wang W."/>
            <person name="Zhu M."/>
            <person name="He S."/>
            <person name="Zhang G."/>
        </authorList>
    </citation>
    <scope>NUCLEOTIDE SEQUENCE</scope>
    <source>
        <strain evidence="11">Pddl_001</strain>
    </source>
</reference>
<name>A0ABS2XSF3_POLSP</name>
<dbReference type="CDD" id="cd00272">
    <property type="entry name" value="Chemokine_CC"/>
    <property type="match status" value="1"/>
</dbReference>
<proteinExistence type="inferred from homology"/>
<evidence type="ECO:0000313" key="12">
    <source>
        <dbReference type="Proteomes" id="UP001166093"/>
    </source>
</evidence>
<comment type="similarity">
    <text evidence="2 9">Belongs to the intercrine beta (chemokine CC) family.</text>
</comment>
<dbReference type="InterPro" id="IPR039809">
    <property type="entry name" value="Chemokine_b/g/d"/>
</dbReference>
<dbReference type="SMART" id="SM00199">
    <property type="entry name" value="SCY"/>
    <property type="match status" value="1"/>
</dbReference>
<keyword evidence="6" id="KW-1015">Disulfide bond</keyword>
<dbReference type="Pfam" id="PF00048">
    <property type="entry name" value="IL8"/>
    <property type="match status" value="1"/>
</dbReference>
<evidence type="ECO:0000256" key="2">
    <source>
        <dbReference type="ARBA" id="ARBA00010868"/>
    </source>
</evidence>
<keyword evidence="3 9" id="KW-0202">Cytokine</keyword>
<dbReference type="PANTHER" id="PTHR12015">
    <property type="entry name" value="SMALL INDUCIBLE CYTOKINE A"/>
    <property type="match status" value="1"/>
</dbReference>
<evidence type="ECO:0000256" key="9">
    <source>
        <dbReference type="RuleBase" id="RU361150"/>
    </source>
</evidence>
<evidence type="ECO:0000256" key="1">
    <source>
        <dbReference type="ARBA" id="ARBA00004613"/>
    </source>
</evidence>
<feature type="chain" id="PRO_5044960489" description="C-C motif chemokine" evidence="9">
    <location>
        <begin position="25"/>
        <end position="104"/>
    </location>
</feature>
<feature type="non-terminal residue" evidence="11">
    <location>
        <position position="1"/>
    </location>
</feature>
<evidence type="ECO:0000256" key="8">
    <source>
        <dbReference type="ARBA" id="ARBA00046726"/>
    </source>
</evidence>
<dbReference type="InterPro" id="IPR000827">
    <property type="entry name" value="Chemokine_CC_CS"/>
</dbReference>
<keyword evidence="5 9" id="KW-0732">Signal</keyword>
<comment type="caution">
    <text evidence="11">The sequence shown here is derived from an EMBL/GenBank/DDBJ whole genome shotgun (WGS) entry which is preliminary data.</text>
</comment>
<comment type="subcellular location">
    <subcellularLocation>
        <location evidence="1 9">Secreted</location>
    </subcellularLocation>
</comment>
<dbReference type="InterPro" id="IPR001811">
    <property type="entry name" value="Chemokine_IL8-like_dom"/>
</dbReference>
<evidence type="ECO:0000256" key="5">
    <source>
        <dbReference type="ARBA" id="ARBA00022729"/>
    </source>
</evidence>
<accession>A0ABS2XSF3</accession>
<dbReference type="PANTHER" id="PTHR12015:SF183">
    <property type="entry name" value="C-C MOTIF CHEMOKINE 3"/>
    <property type="match status" value="1"/>
</dbReference>
<organism evidence="11 12">
    <name type="scientific">Polyodon spathula</name>
    <name type="common">North American paddlefish</name>
    <name type="synonym">Squalus spathula</name>
    <dbReference type="NCBI Taxonomy" id="7913"/>
    <lineage>
        <taxon>Eukaryota</taxon>
        <taxon>Metazoa</taxon>
        <taxon>Chordata</taxon>
        <taxon>Craniata</taxon>
        <taxon>Vertebrata</taxon>
        <taxon>Euteleostomi</taxon>
        <taxon>Actinopterygii</taxon>
        <taxon>Chondrostei</taxon>
        <taxon>Acipenseriformes</taxon>
        <taxon>Polyodontidae</taxon>
        <taxon>Polyodon</taxon>
    </lineage>
</organism>
<evidence type="ECO:0000256" key="7">
    <source>
        <dbReference type="ARBA" id="ARBA00044740"/>
    </source>
</evidence>
<dbReference type="InterPro" id="IPR036048">
    <property type="entry name" value="Interleukin_8-like_sf"/>
</dbReference>
<comment type="subunit">
    <text evidence="8">Self-associates. Also heterodimer of MIP-1-alpha(4-69) and MIP-1-beta(3-69). Interacts with CCR1.</text>
</comment>
<protein>
    <recommendedName>
        <fullName evidence="9">C-C motif chemokine</fullName>
    </recommendedName>
</protein>
<dbReference type="SUPFAM" id="SSF54117">
    <property type="entry name" value="Interleukin 8-like chemokines"/>
    <property type="match status" value="1"/>
</dbReference>
<evidence type="ECO:0000259" key="10">
    <source>
        <dbReference type="SMART" id="SM00199"/>
    </source>
</evidence>
<dbReference type="EMBL" id="JAAWVQ010066762">
    <property type="protein sequence ID" value="MBN3277128.1"/>
    <property type="molecule type" value="Genomic_DNA"/>
</dbReference>
<keyword evidence="9" id="KW-0145">Chemotaxis</keyword>
<comment type="function">
    <text evidence="7">Monokine with inflammatory and chemokinetic properties. Binds to CCR1, CCR4 and CCR5. One of the major HIV-suppressive factors produced by CD8+ T-cells. Recombinant MIP-1-alpha induces a dose-dependent inhibition of different strains of HIV-1, HIV-2, and simian immunodeficiency virus (SIV).</text>
</comment>
<keyword evidence="4 9" id="KW-0964">Secreted</keyword>
<feature type="non-terminal residue" evidence="11">
    <location>
        <position position="104"/>
    </location>
</feature>
<sequence length="104" mass="11983">MKMKSTFVVIAALLFAALLSQTHGQLGANRPTECCFSHSQKQIPKKYLNYYKETRSDCSMPGLIFVLKGGIKICANPNHRWVQDRIKFLDEQFMNNKMKAQEKK</sequence>
<dbReference type="Gene3D" id="2.40.50.40">
    <property type="match status" value="1"/>
</dbReference>
<evidence type="ECO:0000313" key="11">
    <source>
        <dbReference type="EMBL" id="MBN3277128.1"/>
    </source>
</evidence>
<keyword evidence="12" id="KW-1185">Reference proteome</keyword>
<feature type="domain" description="Chemokine interleukin-8-like" evidence="10">
    <location>
        <begin position="31"/>
        <end position="89"/>
    </location>
</feature>
<evidence type="ECO:0000256" key="4">
    <source>
        <dbReference type="ARBA" id="ARBA00022525"/>
    </source>
</evidence>
<gene>
    <name evidence="11" type="primary">Ccl3</name>
    <name evidence="11" type="ORF">GTO93_0012648</name>
</gene>
<feature type="signal peptide" evidence="9">
    <location>
        <begin position="1"/>
        <end position="24"/>
    </location>
</feature>
<evidence type="ECO:0000256" key="3">
    <source>
        <dbReference type="ARBA" id="ARBA00022514"/>
    </source>
</evidence>
<dbReference type="Proteomes" id="UP001166093">
    <property type="component" value="Unassembled WGS sequence"/>
</dbReference>